<evidence type="ECO:0000256" key="1">
    <source>
        <dbReference type="SAM" id="Phobius"/>
    </source>
</evidence>
<evidence type="ECO:0000259" key="2">
    <source>
        <dbReference type="Pfam" id="PF17180"/>
    </source>
</evidence>
<dbReference type="Proteomes" id="UP000663829">
    <property type="component" value="Unassembled WGS sequence"/>
</dbReference>
<keyword evidence="5" id="KW-1185">Reference proteome</keyword>
<dbReference type="OrthoDB" id="10038672at2759"/>
<evidence type="ECO:0000313" key="5">
    <source>
        <dbReference type="Proteomes" id="UP000663829"/>
    </source>
</evidence>
<accession>A0A814HKX8</accession>
<keyword evidence="1" id="KW-0472">Membrane</keyword>
<evidence type="ECO:0000313" key="3">
    <source>
        <dbReference type="EMBL" id="CAF1010333.1"/>
    </source>
</evidence>
<protein>
    <recommendedName>
        <fullName evidence="2">Zinc finger domain-containing protein</fullName>
    </recommendedName>
</protein>
<organism evidence="3 5">
    <name type="scientific">Didymodactylos carnosus</name>
    <dbReference type="NCBI Taxonomy" id="1234261"/>
    <lineage>
        <taxon>Eukaryota</taxon>
        <taxon>Metazoa</taxon>
        <taxon>Spiralia</taxon>
        <taxon>Gnathifera</taxon>
        <taxon>Rotifera</taxon>
        <taxon>Eurotatoria</taxon>
        <taxon>Bdelloidea</taxon>
        <taxon>Philodinida</taxon>
        <taxon>Philodinidae</taxon>
        <taxon>Didymodactylos</taxon>
    </lineage>
</organism>
<dbReference type="EMBL" id="CAJNOQ010003396">
    <property type="protein sequence ID" value="CAF1010333.1"/>
    <property type="molecule type" value="Genomic_DNA"/>
</dbReference>
<sequence length="192" mass="22355">MRCGRRWQSTHAWANFGQECEHCTSQVKPHNLQKLYVYICNWCDRRWSDRYSSNGLKCHNCGGSDRVLPLNYDDNREYIHAHRLRHLNDGDWENYIDRSKPHREDLCEKCRMLQAPCWVSRHRIRQNNLTDRRSIAVPWPPAPNTSFVQDDSSRSAPEHDQNVSVGESVCIFIVVVLAAILLLATTAVKVPK</sequence>
<name>A0A814HKX8_9BILA</name>
<comment type="caution">
    <text evidence="3">The sequence shown here is derived from an EMBL/GenBank/DDBJ whole genome shotgun (WGS) entry which is preliminary data.</text>
</comment>
<dbReference type="Pfam" id="PF17180">
    <property type="entry name" value="Zn_ribbon_3CxxC_2"/>
    <property type="match status" value="1"/>
</dbReference>
<proteinExistence type="predicted"/>
<evidence type="ECO:0000313" key="4">
    <source>
        <dbReference type="EMBL" id="CAF3781600.1"/>
    </source>
</evidence>
<keyword evidence="1" id="KW-0812">Transmembrane</keyword>
<dbReference type="InterPro" id="IPR033446">
    <property type="entry name" value="ZCCHC24_Znf-3CxxC"/>
</dbReference>
<gene>
    <name evidence="3" type="ORF">GPM918_LOCUS14231</name>
    <name evidence="4" type="ORF">SRO942_LOCUS14231</name>
</gene>
<dbReference type="AlphaFoldDB" id="A0A814HKX8"/>
<dbReference type="EMBL" id="CAJOBC010003396">
    <property type="protein sequence ID" value="CAF3781600.1"/>
    <property type="molecule type" value="Genomic_DNA"/>
</dbReference>
<feature type="domain" description="Zinc finger" evidence="2">
    <location>
        <begin position="2"/>
        <end position="32"/>
    </location>
</feature>
<dbReference type="Proteomes" id="UP000681722">
    <property type="component" value="Unassembled WGS sequence"/>
</dbReference>
<reference evidence="3" key="1">
    <citation type="submission" date="2021-02" db="EMBL/GenBank/DDBJ databases">
        <authorList>
            <person name="Nowell W R."/>
        </authorList>
    </citation>
    <scope>NUCLEOTIDE SEQUENCE</scope>
</reference>
<feature type="transmembrane region" description="Helical" evidence="1">
    <location>
        <begin position="169"/>
        <end position="188"/>
    </location>
</feature>
<keyword evidence="1" id="KW-1133">Transmembrane helix</keyword>